<dbReference type="AlphaFoldDB" id="A0A183TH24"/>
<accession>A0A183TH24</accession>
<gene>
    <name evidence="2" type="ORF">SSLN_LOCUS15772</name>
</gene>
<dbReference type="Proteomes" id="UP000275846">
    <property type="component" value="Unassembled WGS sequence"/>
</dbReference>
<protein>
    <submittedName>
        <fullName evidence="4">Nudix hydrolase domain-containing protein</fullName>
    </submittedName>
</protein>
<keyword evidence="3" id="KW-1185">Reference proteome</keyword>
<dbReference type="PANTHER" id="PTHR11839:SF15">
    <property type="entry name" value="URIDINE DIPHOSPHATE GLUCOSE PYROPHOSPHATASE NUDT14"/>
    <property type="match status" value="1"/>
</dbReference>
<dbReference type="STRING" id="70667.A0A183TH24"/>
<evidence type="ECO:0000256" key="1">
    <source>
        <dbReference type="ARBA" id="ARBA00022801"/>
    </source>
</evidence>
<reference evidence="2 3" key="2">
    <citation type="submission" date="2018-11" db="EMBL/GenBank/DDBJ databases">
        <authorList>
            <consortium name="Pathogen Informatics"/>
        </authorList>
    </citation>
    <scope>NUCLEOTIDE SEQUENCE [LARGE SCALE GENOMIC DNA]</scope>
    <source>
        <strain evidence="2 3">NST_G2</strain>
    </source>
</reference>
<dbReference type="PANTHER" id="PTHR11839">
    <property type="entry name" value="UDP/ADP-SUGAR PYROPHOSPHATASE"/>
    <property type="match status" value="1"/>
</dbReference>
<dbReference type="Gene3D" id="3.90.79.10">
    <property type="entry name" value="Nucleoside Triphosphate Pyrophosphohydrolase"/>
    <property type="match status" value="1"/>
</dbReference>
<evidence type="ECO:0000313" key="4">
    <source>
        <dbReference type="WBParaSite" id="SSLN_0001637501-mRNA-1"/>
    </source>
</evidence>
<dbReference type="SUPFAM" id="SSF55811">
    <property type="entry name" value="Nudix"/>
    <property type="match status" value="1"/>
</dbReference>
<evidence type="ECO:0000313" key="2">
    <source>
        <dbReference type="EMBL" id="VDM02158.1"/>
    </source>
</evidence>
<dbReference type="OrthoDB" id="10249920at2759"/>
<dbReference type="WBParaSite" id="SSLN_0001637501-mRNA-1">
    <property type="protein sequence ID" value="SSLN_0001637501-mRNA-1"/>
    <property type="gene ID" value="SSLN_0001637501"/>
</dbReference>
<organism evidence="4">
    <name type="scientific">Schistocephalus solidus</name>
    <name type="common">Tapeworm</name>
    <dbReference type="NCBI Taxonomy" id="70667"/>
    <lineage>
        <taxon>Eukaryota</taxon>
        <taxon>Metazoa</taxon>
        <taxon>Spiralia</taxon>
        <taxon>Lophotrochozoa</taxon>
        <taxon>Platyhelminthes</taxon>
        <taxon>Cestoda</taxon>
        <taxon>Eucestoda</taxon>
        <taxon>Diphyllobothriidea</taxon>
        <taxon>Diphyllobothriidae</taxon>
        <taxon>Schistocephalus</taxon>
    </lineage>
</organism>
<reference evidence="4" key="1">
    <citation type="submission" date="2016-06" db="UniProtKB">
        <authorList>
            <consortium name="WormBaseParasite"/>
        </authorList>
    </citation>
    <scope>IDENTIFICATION</scope>
</reference>
<sequence>MFGLVSRIIYYANLRRAAGEDVTAVSKVPSTPRDAQGNPISLPPSAGDTIELCAGIVDKKGASPEQTAVEEIFEECGYRVSVSDLKKICFVAVNVGTSGTYATVFYTEVTEAQKVGRGGGNENEDERIELVFWPIEDADKLLFTSETGPSIPTSLLFSVLWFQKNIQPHLLPVS</sequence>
<dbReference type="GO" id="GO:0006753">
    <property type="term" value="P:nucleoside phosphate metabolic process"/>
    <property type="evidence" value="ECO:0007669"/>
    <property type="project" value="TreeGrafter"/>
</dbReference>
<dbReference type="GO" id="GO:0019693">
    <property type="term" value="P:ribose phosphate metabolic process"/>
    <property type="evidence" value="ECO:0007669"/>
    <property type="project" value="TreeGrafter"/>
</dbReference>
<evidence type="ECO:0000313" key="3">
    <source>
        <dbReference type="Proteomes" id="UP000275846"/>
    </source>
</evidence>
<dbReference type="GO" id="GO:0008768">
    <property type="term" value="F:UDP-sugar diphosphatase activity"/>
    <property type="evidence" value="ECO:0007669"/>
    <property type="project" value="TreeGrafter"/>
</dbReference>
<dbReference type="EMBL" id="UYSU01040270">
    <property type="protein sequence ID" value="VDM02158.1"/>
    <property type="molecule type" value="Genomic_DNA"/>
</dbReference>
<keyword evidence="1" id="KW-0378">Hydrolase</keyword>
<proteinExistence type="predicted"/>
<name>A0A183TH24_SCHSO</name>
<dbReference type="InterPro" id="IPR015797">
    <property type="entry name" value="NUDIX_hydrolase-like_dom_sf"/>
</dbReference>